<organism evidence="8 9">
    <name type="scientific">Sphingomonas yabuuchiae</name>
    <dbReference type="NCBI Taxonomy" id="172044"/>
    <lineage>
        <taxon>Bacteria</taxon>
        <taxon>Pseudomonadati</taxon>
        <taxon>Pseudomonadota</taxon>
        <taxon>Alphaproteobacteria</taxon>
        <taxon>Sphingomonadales</taxon>
        <taxon>Sphingomonadaceae</taxon>
        <taxon>Sphingomonas</taxon>
    </lineage>
</organism>
<dbReference type="SUPFAM" id="SSF52833">
    <property type="entry name" value="Thioredoxin-like"/>
    <property type="match status" value="1"/>
</dbReference>
<dbReference type="InterPro" id="IPR013740">
    <property type="entry name" value="Redoxin"/>
</dbReference>
<name>A0A147IPC2_9SPHN</name>
<dbReference type="GO" id="GO:0005737">
    <property type="term" value="C:cytoplasm"/>
    <property type="evidence" value="ECO:0007669"/>
    <property type="project" value="TreeGrafter"/>
</dbReference>
<proteinExistence type="inferred from homology"/>
<evidence type="ECO:0000313" key="8">
    <source>
        <dbReference type="EMBL" id="KTT97046.1"/>
    </source>
</evidence>
<feature type="active site" description="Cysteine sulfenic acid (-SOH) intermediate" evidence="5">
    <location>
        <position position="49"/>
    </location>
</feature>
<dbReference type="Proteomes" id="UP000073923">
    <property type="component" value="Unassembled WGS sequence"/>
</dbReference>
<dbReference type="AlphaFoldDB" id="A0A147IPC2"/>
<evidence type="ECO:0000313" key="9">
    <source>
        <dbReference type="Proteomes" id="UP000073923"/>
    </source>
</evidence>
<keyword evidence="2 6" id="KW-0049">Antioxidant</keyword>
<dbReference type="EC" id="1.11.1.27" evidence="6"/>
<dbReference type="PATRIC" id="fig|172044.3.peg.2848"/>
<dbReference type="FunFam" id="3.40.30.10:FF:000020">
    <property type="entry name" value="Peroxiredoxin"/>
    <property type="match status" value="1"/>
</dbReference>
<feature type="domain" description="Thioredoxin" evidence="7">
    <location>
        <begin position="3"/>
        <end position="159"/>
    </location>
</feature>
<comment type="function">
    <text evidence="6">Thiol-specific peroxidase that catalyzes the reduction of hydrogen peroxide and organic hydroperoxides to water and alcohols, respectively. Plays a role in cell protection against oxidative stress by detoxifying peroxides.</text>
</comment>
<gene>
    <name evidence="8" type="ORF">NS355_12550</name>
</gene>
<comment type="catalytic activity">
    <reaction evidence="6">
        <text>a hydroperoxide + 2 glutathione = an alcohol + glutathione disulfide + H2O</text>
        <dbReference type="Rhea" id="RHEA:62632"/>
        <dbReference type="ChEBI" id="CHEBI:15377"/>
        <dbReference type="ChEBI" id="CHEBI:30879"/>
        <dbReference type="ChEBI" id="CHEBI:35924"/>
        <dbReference type="ChEBI" id="CHEBI:57925"/>
        <dbReference type="ChEBI" id="CHEBI:58297"/>
        <dbReference type="EC" id="1.11.1.27"/>
    </reaction>
</comment>
<dbReference type="CDD" id="cd03013">
    <property type="entry name" value="PRX5_like"/>
    <property type="match status" value="1"/>
</dbReference>
<evidence type="ECO:0000259" key="7">
    <source>
        <dbReference type="PROSITE" id="PS51352"/>
    </source>
</evidence>
<evidence type="ECO:0000256" key="6">
    <source>
        <dbReference type="RuleBase" id="RU366011"/>
    </source>
</evidence>
<sequence length="159" mass="16921">MTIKVGDRLPTITLVKVTPEGPEQVNTTDYFAGKRVALFAVPGAFTPTCSAQHLPGFIAQADAVKAKGVDEIACTSVNDVFVMKAWRQTNNASDITMLADGNADLAKAVGLTLDGSKFGMGTRSQRYTMLVNDGVVEQLFVEAPGEFKVSSAEHLLSVL</sequence>
<evidence type="ECO:0000256" key="2">
    <source>
        <dbReference type="ARBA" id="ARBA00022862"/>
    </source>
</evidence>
<dbReference type="GO" id="GO:0045454">
    <property type="term" value="P:cell redox homeostasis"/>
    <property type="evidence" value="ECO:0007669"/>
    <property type="project" value="TreeGrafter"/>
</dbReference>
<dbReference type="InterPro" id="IPR036249">
    <property type="entry name" value="Thioredoxin-like_sf"/>
</dbReference>
<dbReference type="Gene3D" id="3.40.30.10">
    <property type="entry name" value="Glutaredoxin"/>
    <property type="match status" value="1"/>
</dbReference>
<dbReference type="PROSITE" id="PS51352">
    <property type="entry name" value="THIOREDOXIN_2"/>
    <property type="match status" value="1"/>
</dbReference>
<keyword evidence="3 6" id="KW-0560">Oxidoreductase</keyword>
<dbReference type="RefSeq" id="WP_058746028.1">
    <property type="nucleotide sequence ID" value="NZ_LDTF01000070.1"/>
</dbReference>
<evidence type="ECO:0000256" key="1">
    <source>
        <dbReference type="ARBA" id="ARBA00022559"/>
    </source>
</evidence>
<dbReference type="PANTHER" id="PTHR10430">
    <property type="entry name" value="PEROXIREDOXIN"/>
    <property type="match status" value="1"/>
</dbReference>
<dbReference type="GO" id="GO:0008379">
    <property type="term" value="F:thioredoxin peroxidase activity"/>
    <property type="evidence" value="ECO:0007669"/>
    <property type="project" value="InterPro"/>
</dbReference>
<comment type="caution">
    <text evidence="8">The sequence shown here is derived from an EMBL/GenBank/DDBJ whole genome shotgun (WGS) entry which is preliminary data.</text>
</comment>
<dbReference type="InterPro" id="IPR037944">
    <property type="entry name" value="PRX5-like"/>
</dbReference>
<dbReference type="OrthoDB" id="9800621at2"/>
<dbReference type="Pfam" id="PF08534">
    <property type="entry name" value="Redoxin"/>
    <property type="match status" value="1"/>
</dbReference>
<evidence type="ECO:0000256" key="4">
    <source>
        <dbReference type="ARBA" id="ARBA00023284"/>
    </source>
</evidence>
<evidence type="ECO:0000256" key="3">
    <source>
        <dbReference type="ARBA" id="ARBA00023002"/>
    </source>
</evidence>
<dbReference type="GO" id="GO:0034599">
    <property type="term" value="P:cellular response to oxidative stress"/>
    <property type="evidence" value="ECO:0007669"/>
    <property type="project" value="InterPro"/>
</dbReference>
<dbReference type="GO" id="GO:0042744">
    <property type="term" value="P:hydrogen peroxide catabolic process"/>
    <property type="evidence" value="ECO:0007669"/>
    <property type="project" value="TreeGrafter"/>
</dbReference>
<comment type="similarity">
    <text evidence="6">Belongs to the peroxiredoxin family. Prx5 subfamily.</text>
</comment>
<dbReference type="EMBL" id="LDTF01000070">
    <property type="protein sequence ID" value="KTT97046.1"/>
    <property type="molecule type" value="Genomic_DNA"/>
</dbReference>
<dbReference type="PANTHER" id="PTHR10430:SF16">
    <property type="entry name" value="PEROXIREDOXIN-5, MITOCHONDRIAL"/>
    <property type="match status" value="1"/>
</dbReference>
<dbReference type="InterPro" id="IPR013766">
    <property type="entry name" value="Thioredoxin_domain"/>
</dbReference>
<keyword evidence="1 6" id="KW-0575">Peroxidase</keyword>
<reference evidence="8 9" key="1">
    <citation type="journal article" date="2016" name="Front. Microbiol.">
        <title>Genomic Resource of Rice Seed Associated Bacteria.</title>
        <authorList>
            <person name="Midha S."/>
            <person name="Bansal K."/>
            <person name="Sharma S."/>
            <person name="Kumar N."/>
            <person name="Patil P.P."/>
            <person name="Chaudhry V."/>
            <person name="Patil P.B."/>
        </authorList>
    </citation>
    <scope>NUCLEOTIDE SEQUENCE [LARGE SCALE GENOMIC DNA]</scope>
    <source>
        <strain evidence="8 9">NS355</strain>
    </source>
</reference>
<protein>
    <recommendedName>
        <fullName evidence="6">Glutathione-dependent peroxiredoxin</fullName>
        <ecNumber evidence="6">1.11.1.27</ecNumber>
    </recommendedName>
</protein>
<accession>A0A147IPC2</accession>
<keyword evidence="4 6" id="KW-0676">Redox-active center</keyword>
<evidence type="ECO:0000256" key="5">
    <source>
        <dbReference type="PIRSR" id="PIRSR637944-1"/>
    </source>
</evidence>